<comment type="subcellular location">
    <subcellularLocation>
        <location evidence="1">Nucleus</location>
    </subcellularLocation>
</comment>
<feature type="compositionally biased region" description="Basic and acidic residues" evidence="5">
    <location>
        <begin position="58"/>
        <end position="74"/>
    </location>
</feature>
<evidence type="ECO:0000256" key="5">
    <source>
        <dbReference type="SAM" id="MobiDB-lite"/>
    </source>
</evidence>
<proteinExistence type="predicted"/>
<organism evidence="7">
    <name type="scientific">Daucus carota subsp. sativus</name>
    <name type="common">Carrot</name>
    <dbReference type="NCBI Taxonomy" id="79200"/>
    <lineage>
        <taxon>Eukaryota</taxon>
        <taxon>Viridiplantae</taxon>
        <taxon>Streptophyta</taxon>
        <taxon>Embryophyta</taxon>
        <taxon>Tracheophyta</taxon>
        <taxon>Spermatophyta</taxon>
        <taxon>Magnoliopsida</taxon>
        <taxon>eudicotyledons</taxon>
        <taxon>Gunneridae</taxon>
        <taxon>Pentapetalae</taxon>
        <taxon>asterids</taxon>
        <taxon>campanulids</taxon>
        <taxon>Apiales</taxon>
        <taxon>Apiaceae</taxon>
        <taxon>Apioideae</taxon>
        <taxon>Scandiceae</taxon>
        <taxon>Daucinae</taxon>
        <taxon>Daucus</taxon>
        <taxon>Daucus sect. Daucus</taxon>
    </lineage>
</organism>
<reference evidence="7" key="1">
    <citation type="journal article" date="2016" name="Nat. Genet.">
        <title>A high-quality carrot genome assembly provides new insights into carotenoid accumulation and asterid genome evolution.</title>
        <authorList>
            <person name="Iorizzo M."/>
            <person name="Ellison S."/>
            <person name="Senalik D."/>
            <person name="Zeng P."/>
            <person name="Satapoomin P."/>
            <person name="Huang J."/>
            <person name="Bowman M."/>
            <person name="Iovene M."/>
            <person name="Sanseverino W."/>
            <person name="Cavagnaro P."/>
            <person name="Yildiz M."/>
            <person name="Macko-Podgorni A."/>
            <person name="Moranska E."/>
            <person name="Grzebelus E."/>
            <person name="Grzebelus D."/>
            <person name="Ashrafi H."/>
            <person name="Zheng Z."/>
            <person name="Cheng S."/>
            <person name="Spooner D."/>
            <person name="Van Deynze A."/>
            <person name="Simon P."/>
        </authorList>
    </citation>
    <scope>NUCLEOTIDE SEQUENCE [LARGE SCALE GENOMIC DNA]</scope>
    <source>
        <tissue evidence="7">Leaf</tissue>
    </source>
</reference>
<dbReference type="PANTHER" id="PTHR13859:SF11">
    <property type="entry name" value="GRUNGE, ISOFORM J"/>
    <property type="match status" value="1"/>
</dbReference>
<evidence type="ECO:0000256" key="4">
    <source>
        <dbReference type="ARBA" id="ARBA00023242"/>
    </source>
</evidence>
<evidence type="ECO:0000256" key="1">
    <source>
        <dbReference type="ARBA" id="ARBA00004123"/>
    </source>
</evidence>
<evidence type="ECO:0000313" key="7">
    <source>
        <dbReference type="EMBL" id="KZM82980.1"/>
    </source>
</evidence>
<feature type="domain" description="DUF7650" evidence="6">
    <location>
        <begin position="2"/>
        <end position="54"/>
    </location>
</feature>
<dbReference type="GO" id="GO:0005634">
    <property type="term" value="C:nucleus"/>
    <property type="evidence" value="ECO:0007669"/>
    <property type="project" value="UniProtKB-SubCell"/>
</dbReference>
<keyword evidence="4" id="KW-0539">Nucleus</keyword>
<accession>A0A175YIC9</accession>
<keyword evidence="3" id="KW-0804">Transcription</keyword>
<sequence>MHSEQPKKQACVPGAKDTLVFLTPGVEKFSRKLVKGNHYFVSVMHVLDKVGSEPELRSRALTENDGEKQAKKPENIQLSQKHHIPDI</sequence>
<dbReference type="Pfam" id="PF24662">
    <property type="entry name" value="DUF7650"/>
    <property type="match status" value="1"/>
</dbReference>
<keyword evidence="2" id="KW-0805">Transcription regulation</keyword>
<feature type="region of interest" description="Disordered" evidence="5">
    <location>
        <begin position="58"/>
        <end position="87"/>
    </location>
</feature>
<protein>
    <recommendedName>
        <fullName evidence="6">DUF7650 domain-containing protein</fullName>
    </recommendedName>
</protein>
<gene>
    <name evidence="7" type="ORF">DCAR_030549</name>
</gene>
<dbReference type="InterPro" id="IPR056067">
    <property type="entry name" value="DUF7650"/>
</dbReference>
<dbReference type="EMBL" id="LNRQ01000009">
    <property type="protein sequence ID" value="KZM82980.1"/>
    <property type="molecule type" value="Genomic_DNA"/>
</dbReference>
<comment type="caution">
    <text evidence="7">The sequence shown here is derived from an EMBL/GenBank/DDBJ whole genome shotgun (WGS) entry which is preliminary data.</text>
</comment>
<evidence type="ECO:0000256" key="2">
    <source>
        <dbReference type="ARBA" id="ARBA00023015"/>
    </source>
</evidence>
<evidence type="ECO:0000256" key="3">
    <source>
        <dbReference type="ARBA" id="ARBA00023163"/>
    </source>
</evidence>
<evidence type="ECO:0000259" key="6">
    <source>
        <dbReference type="Pfam" id="PF24662"/>
    </source>
</evidence>
<dbReference type="AlphaFoldDB" id="A0A175YIC9"/>
<dbReference type="Gramene" id="KZM82980">
    <property type="protein sequence ID" value="KZM82980"/>
    <property type="gene ID" value="DCAR_030549"/>
</dbReference>
<dbReference type="PANTHER" id="PTHR13859">
    <property type="entry name" value="ATROPHIN-RELATED"/>
    <property type="match status" value="1"/>
</dbReference>
<dbReference type="GO" id="GO:0003714">
    <property type="term" value="F:transcription corepressor activity"/>
    <property type="evidence" value="ECO:0007669"/>
    <property type="project" value="TreeGrafter"/>
</dbReference>
<name>A0A175YIC9_DAUCS</name>
<dbReference type="STRING" id="79200.A0A175YIC9"/>